<keyword evidence="9" id="KW-1185">Reference proteome</keyword>
<dbReference type="InterPro" id="IPR036849">
    <property type="entry name" value="Enolase-like_C_sf"/>
</dbReference>
<dbReference type="AlphaFoldDB" id="A0A0X8E386"/>
<dbReference type="SUPFAM" id="SSF51604">
    <property type="entry name" value="Enolase C-terminal domain-like"/>
    <property type="match status" value="1"/>
</dbReference>
<dbReference type="SUPFAM" id="SSF54826">
    <property type="entry name" value="Enolase N-terminal domain-like"/>
    <property type="match status" value="1"/>
</dbReference>
<dbReference type="GO" id="GO:0016854">
    <property type="term" value="F:racemase and epimerase activity"/>
    <property type="evidence" value="ECO:0007669"/>
    <property type="project" value="UniProtKB-ARBA"/>
</dbReference>
<dbReference type="Proteomes" id="UP000058305">
    <property type="component" value="Chromosome"/>
</dbReference>
<dbReference type="Gene3D" id="3.30.390.10">
    <property type="entry name" value="Enolase-like, N-terminal domain"/>
    <property type="match status" value="1"/>
</dbReference>
<keyword evidence="2" id="KW-0479">Metal-binding</keyword>
<proteinExistence type="predicted"/>
<evidence type="ECO:0000256" key="3">
    <source>
        <dbReference type="ARBA" id="ARBA00022842"/>
    </source>
</evidence>
<reference evidence="8 9" key="1">
    <citation type="journal article" date="2016" name="J. Biotechnol.">
        <title>First complete genome sequence of a species in the genus Microterricola, an extremophilic cold active enzyme producing bacterial strain ERGS5:02 isolated from Sikkim Himalaya.</title>
        <authorList>
            <person name="Himanshu"/>
            <person name="Swarnkar M.K."/>
            <person name="Singh D."/>
            <person name="Kumar R."/>
        </authorList>
    </citation>
    <scope>NUCLEOTIDE SEQUENCE [LARGE SCALE GENOMIC DNA]</scope>
    <source>
        <strain evidence="8 9">ERGS5:02</strain>
    </source>
</reference>
<dbReference type="EC" id="4.2.1.113" evidence="5 6"/>
<dbReference type="NCBIfam" id="TIGR01928">
    <property type="entry name" value="menC_lowGC_arch"/>
    <property type="match status" value="1"/>
</dbReference>
<dbReference type="SMART" id="SM00922">
    <property type="entry name" value="MR_MLE"/>
    <property type="match status" value="1"/>
</dbReference>
<dbReference type="InterPro" id="IPR029017">
    <property type="entry name" value="Enolase-like_N"/>
</dbReference>
<evidence type="ECO:0000259" key="7">
    <source>
        <dbReference type="SMART" id="SM00922"/>
    </source>
</evidence>
<dbReference type="SFLD" id="SFLDS00001">
    <property type="entry name" value="Enolase"/>
    <property type="match status" value="1"/>
</dbReference>
<dbReference type="InterPro" id="IPR013341">
    <property type="entry name" value="Mandelate_racemase_N_dom"/>
</dbReference>
<dbReference type="UniPathway" id="UPA01057">
    <property type="reaction ID" value="UER00165"/>
</dbReference>
<accession>A0A0X8E386</accession>
<dbReference type="SFLD" id="SFLDF00009">
    <property type="entry name" value="o-succinylbenzoate_synthase"/>
    <property type="match status" value="1"/>
</dbReference>
<dbReference type="InterPro" id="IPR010197">
    <property type="entry name" value="OSBS/NAAAR"/>
</dbReference>
<dbReference type="InterPro" id="IPR013342">
    <property type="entry name" value="Mandelate_racemase_C"/>
</dbReference>
<comment type="cofactor">
    <cofactor evidence="1">
        <name>a divalent metal cation</name>
        <dbReference type="ChEBI" id="CHEBI:60240"/>
    </cofactor>
</comment>
<keyword evidence="3" id="KW-0460">Magnesium</keyword>
<dbReference type="SFLD" id="SFLDG00180">
    <property type="entry name" value="muconate_cycloisomerase"/>
    <property type="match status" value="1"/>
</dbReference>
<dbReference type="KEGG" id="mvd:AWU67_10730"/>
<dbReference type="OrthoDB" id="9774531at2"/>
<dbReference type="EMBL" id="CP014145">
    <property type="protein sequence ID" value="AMB59258.1"/>
    <property type="molecule type" value="Genomic_DNA"/>
</dbReference>
<dbReference type="RefSeq" id="WP_067228743.1">
    <property type="nucleotide sequence ID" value="NZ_CP014145.1"/>
</dbReference>
<evidence type="ECO:0000256" key="1">
    <source>
        <dbReference type="ARBA" id="ARBA00001968"/>
    </source>
</evidence>
<dbReference type="GO" id="GO:0043748">
    <property type="term" value="F:O-succinylbenzoate synthase activity"/>
    <property type="evidence" value="ECO:0007669"/>
    <property type="project" value="UniProtKB-EC"/>
</dbReference>
<sequence length="381" mass="40882">MLIESVELRELRLPLVSPFTTSFSTQTERNTLVLRVAGSVPTPNGRVDVVGWGECVALGEPLYSPEYIDGAKRMIQLYLLPMLARVQAEGREVTAETVGALLEKVVGHRMAKAAIEMAVLDAELRARGESFARYFGATRTRVPAGVSVGIQPSVDALLGAVGGYLDEGYVRIKLKIQPGWDLAPVAAVREQFGDEVLLQVDANAAYTLADAQHLRRLDDYGLLLIEQPLAEDDLVQHAKLATAMSTPICLDESIESAKDAADAITLGAASVINIKPGRVGGYLEAKRIHDLSRAHGVAVWCGGMLETGLGRAANAALAALDGFSLPGDISASDRFYTEDITEPFVLRDGHIDVPQGPGLGVEPILENLARVTHDTQEVWPA</sequence>
<reference evidence="9" key="2">
    <citation type="submission" date="2016-01" db="EMBL/GenBank/DDBJ databases">
        <title>First complete genome sequence of a species in the genus Microterricola, an extremophilic cold active enzyme producing strain ERGS5:02 isolated from Sikkim Himalaya.</title>
        <authorList>
            <person name="Kumar R."/>
            <person name="Singh D."/>
            <person name="Swarnkar M.K."/>
        </authorList>
    </citation>
    <scope>NUCLEOTIDE SEQUENCE [LARGE SCALE GENOMIC DNA]</scope>
    <source>
        <strain evidence="9">ERGS5:02</strain>
    </source>
</reference>
<dbReference type="InterPro" id="IPR029065">
    <property type="entry name" value="Enolase_C-like"/>
</dbReference>
<protein>
    <recommendedName>
        <fullName evidence="5 6">o-succinylbenzoate synthase</fullName>
        <ecNumber evidence="5 6">4.2.1.113</ecNumber>
    </recommendedName>
</protein>
<evidence type="ECO:0000256" key="4">
    <source>
        <dbReference type="ARBA" id="ARBA00023239"/>
    </source>
</evidence>
<evidence type="ECO:0000256" key="2">
    <source>
        <dbReference type="ARBA" id="ARBA00022723"/>
    </source>
</evidence>
<keyword evidence="4" id="KW-0456">Lyase</keyword>
<dbReference type="Pfam" id="PF02746">
    <property type="entry name" value="MR_MLE_N"/>
    <property type="match status" value="1"/>
</dbReference>
<dbReference type="Pfam" id="PF13378">
    <property type="entry name" value="MR_MLE_C"/>
    <property type="match status" value="1"/>
</dbReference>
<dbReference type="CDD" id="cd03317">
    <property type="entry name" value="NAAAR"/>
    <property type="match status" value="1"/>
</dbReference>
<evidence type="ECO:0000256" key="6">
    <source>
        <dbReference type="NCBIfam" id="TIGR01928"/>
    </source>
</evidence>
<organism evidence="8 9">
    <name type="scientific">Microterricola viridarii</name>
    <dbReference type="NCBI Taxonomy" id="412690"/>
    <lineage>
        <taxon>Bacteria</taxon>
        <taxon>Bacillati</taxon>
        <taxon>Actinomycetota</taxon>
        <taxon>Actinomycetes</taxon>
        <taxon>Micrococcales</taxon>
        <taxon>Microbacteriaceae</taxon>
        <taxon>Microterricola</taxon>
    </lineage>
</organism>
<evidence type="ECO:0000313" key="8">
    <source>
        <dbReference type="EMBL" id="AMB59258.1"/>
    </source>
</evidence>
<dbReference type="Gene3D" id="3.20.20.120">
    <property type="entry name" value="Enolase-like C-terminal domain"/>
    <property type="match status" value="1"/>
</dbReference>
<dbReference type="GO" id="GO:0046872">
    <property type="term" value="F:metal ion binding"/>
    <property type="evidence" value="ECO:0007669"/>
    <property type="project" value="UniProtKB-KW"/>
</dbReference>
<name>A0A0X8E386_9MICO</name>
<dbReference type="GO" id="GO:0009234">
    <property type="term" value="P:menaquinone biosynthetic process"/>
    <property type="evidence" value="ECO:0007669"/>
    <property type="project" value="UniProtKB-UniRule"/>
</dbReference>
<feature type="domain" description="Mandelate racemase/muconate lactonizing enzyme C-terminal" evidence="7">
    <location>
        <begin position="154"/>
        <end position="247"/>
    </location>
</feature>
<dbReference type="PANTHER" id="PTHR48073">
    <property type="entry name" value="O-SUCCINYLBENZOATE SYNTHASE-RELATED"/>
    <property type="match status" value="1"/>
</dbReference>
<dbReference type="UniPathway" id="UPA00079"/>
<gene>
    <name evidence="8" type="ORF">AWU67_10730</name>
</gene>
<dbReference type="PANTHER" id="PTHR48073:SF5">
    <property type="entry name" value="O-SUCCINYLBENZOATE SYNTHASE"/>
    <property type="match status" value="1"/>
</dbReference>
<evidence type="ECO:0000313" key="9">
    <source>
        <dbReference type="Proteomes" id="UP000058305"/>
    </source>
</evidence>
<evidence type="ECO:0000256" key="5">
    <source>
        <dbReference type="ARBA" id="ARBA00029491"/>
    </source>
</evidence>